<dbReference type="EMBL" id="JBFOHK010000001">
    <property type="protein sequence ID" value="MEW9570318.1"/>
    <property type="molecule type" value="Genomic_DNA"/>
</dbReference>
<dbReference type="SUPFAM" id="SSF52540">
    <property type="entry name" value="P-loop containing nucleoside triphosphate hydrolases"/>
    <property type="match status" value="1"/>
</dbReference>
<dbReference type="GO" id="GO:0016740">
    <property type="term" value="F:transferase activity"/>
    <property type="evidence" value="ECO:0007669"/>
    <property type="project" value="UniProtKB-KW"/>
</dbReference>
<gene>
    <name evidence="1" type="ORF">ABQJ54_00995</name>
</gene>
<keyword evidence="1" id="KW-0808">Transferase</keyword>
<evidence type="ECO:0000313" key="2">
    <source>
        <dbReference type="Proteomes" id="UP001556220"/>
    </source>
</evidence>
<keyword evidence="2" id="KW-1185">Reference proteome</keyword>
<dbReference type="InterPro" id="IPR027417">
    <property type="entry name" value="P-loop_NTPase"/>
</dbReference>
<accession>A0ABV3Q916</accession>
<protein>
    <submittedName>
        <fullName evidence="1">Sulfotransferase</fullName>
        <ecNumber evidence="1">2.8.2.-</ecNumber>
    </submittedName>
</protein>
<dbReference type="Gene3D" id="3.40.50.300">
    <property type="entry name" value="P-loop containing nucleotide triphosphate hydrolases"/>
    <property type="match status" value="1"/>
</dbReference>
<dbReference type="Proteomes" id="UP001556220">
    <property type="component" value="Unassembled WGS sequence"/>
</dbReference>
<sequence>MPAAPDATKPPRKFHFISGLPRSGSTLLAAILNQNPRFRAGMTSPLADIMGVVIAEASSKNDFSFDVSDEQRVAMLRGLVENFYAGHAGGDAGIVFDTSRLWCSRMQLLDMLFPEAKVIACVRQLSWVLDSMERLVRRQPVGVSKVFRFDTNTTVYSRVEALTDPRGMVGFAFQATKDAFYGQYAPGHLLVLTYESLVRNPSAAMRAVYQFIGEPWFEHDFEHIAYTADEFDARVGMPGLHTVRPKVEPIERTSILPREIFGRFMNESFWMDPKNNVSQVPIV</sequence>
<evidence type="ECO:0000313" key="1">
    <source>
        <dbReference type="EMBL" id="MEW9570318.1"/>
    </source>
</evidence>
<name>A0ABV3Q916_9GAMM</name>
<reference evidence="1 2" key="1">
    <citation type="submission" date="2024-06" db="EMBL/GenBank/DDBJ databases">
        <authorList>
            <person name="Woo H."/>
        </authorList>
    </citation>
    <scope>NUCLEOTIDE SEQUENCE [LARGE SCALE GENOMIC DNA]</scope>
    <source>
        <strain evidence="1 2">Si-c</strain>
    </source>
</reference>
<dbReference type="RefSeq" id="WP_367852416.1">
    <property type="nucleotide sequence ID" value="NZ_JBFOHK010000001.1"/>
</dbReference>
<proteinExistence type="predicted"/>
<dbReference type="EC" id="2.8.2.-" evidence="1"/>
<comment type="caution">
    <text evidence="1">The sequence shown here is derived from an EMBL/GenBank/DDBJ whole genome shotgun (WGS) entry which is preliminary data.</text>
</comment>
<dbReference type="Pfam" id="PF13469">
    <property type="entry name" value="Sulfotransfer_3"/>
    <property type="match status" value="1"/>
</dbReference>
<organism evidence="1 2">
    <name type="scientific">Rhodanobacter lycopersici</name>
    <dbReference type="NCBI Taxonomy" id="3162487"/>
    <lineage>
        <taxon>Bacteria</taxon>
        <taxon>Pseudomonadati</taxon>
        <taxon>Pseudomonadota</taxon>
        <taxon>Gammaproteobacteria</taxon>
        <taxon>Lysobacterales</taxon>
        <taxon>Rhodanobacteraceae</taxon>
        <taxon>Rhodanobacter</taxon>
    </lineage>
</organism>